<dbReference type="InterPro" id="IPR003661">
    <property type="entry name" value="HisK_dim/P_dom"/>
</dbReference>
<keyword evidence="10" id="KW-1185">Reference proteome</keyword>
<evidence type="ECO:0000313" key="9">
    <source>
        <dbReference type="EMBL" id="SET43145.1"/>
    </source>
</evidence>
<keyword evidence="6" id="KW-0472">Membrane</keyword>
<dbReference type="Pfam" id="PF00512">
    <property type="entry name" value="HisKA"/>
    <property type="match status" value="1"/>
</dbReference>
<dbReference type="InterPro" id="IPR013656">
    <property type="entry name" value="PAS_4"/>
</dbReference>
<dbReference type="Gene3D" id="3.30.450.20">
    <property type="entry name" value="PAS domain"/>
    <property type="match status" value="2"/>
</dbReference>
<evidence type="ECO:0000256" key="3">
    <source>
        <dbReference type="ARBA" id="ARBA00022553"/>
    </source>
</evidence>
<dbReference type="SUPFAM" id="SSF55785">
    <property type="entry name" value="PYP-like sensor domain (PAS domain)"/>
    <property type="match status" value="2"/>
</dbReference>
<dbReference type="SUPFAM" id="SSF47384">
    <property type="entry name" value="Homodimeric domain of signal transducing histidine kinase"/>
    <property type="match status" value="1"/>
</dbReference>
<feature type="domain" description="Histidine kinase" evidence="7">
    <location>
        <begin position="452"/>
        <end position="667"/>
    </location>
</feature>
<dbReference type="GO" id="GO:0000156">
    <property type="term" value="F:phosphorelay response regulator activity"/>
    <property type="evidence" value="ECO:0007669"/>
    <property type="project" value="TreeGrafter"/>
</dbReference>
<evidence type="ECO:0000256" key="5">
    <source>
        <dbReference type="ARBA" id="ARBA00022777"/>
    </source>
</evidence>
<dbReference type="OrthoDB" id="9766459at2"/>
<dbReference type="InterPro" id="IPR036890">
    <property type="entry name" value="HATPase_C_sf"/>
</dbReference>
<dbReference type="PANTHER" id="PTHR42878:SF15">
    <property type="entry name" value="BACTERIOPHYTOCHROME"/>
    <property type="match status" value="1"/>
</dbReference>
<feature type="domain" description="PAC" evidence="8">
    <location>
        <begin position="374"/>
        <end position="427"/>
    </location>
</feature>
<dbReference type="STRING" id="82805.SAMN04487998_1794"/>
<gene>
    <name evidence="9" type="ORF">SAMN04487998_1794</name>
</gene>
<dbReference type="EMBL" id="FOHS01000002">
    <property type="protein sequence ID" value="SET43145.1"/>
    <property type="molecule type" value="Genomic_DNA"/>
</dbReference>
<dbReference type="GO" id="GO:0000155">
    <property type="term" value="F:phosphorelay sensor kinase activity"/>
    <property type="evidence" value="ECO:0007669"/>
    <property type="project" value="InterPro"/>
</dbReference>
<dbReference type="EC" id="2.7.13.3" evidence="2"/>
<dbReference type="InterPro" id="IPR035965">
    <property type="entry name" value="PAS-like_dom_sf"/>
</dbReference>
<dbReference type="SMART" id="SM00387">
    <property type="entry name" value="HATPase_c"/>
    <property type="match status" value="1"/>
</dbReference>
<dbReference type="InterPro" id="IPR000014">
    <property type="entry name" value="PAS"/>
</dbReference>
<dbReference type="SMART" id="SM00388">
    <property type="entry name" value="HisKA"/>
    <property type="match status" value="1"/>
</dbReference>
<organism evidence="9 10">
    <name type="scientific">Hymenobacter actinosclerus</name>
    <dbReference type="NCBI Taxonomy" id="82805"/>
    <lineage>
        <taxon>Bacteria</taxon>
        <taxon>Pseudomonadati</taxon>
        <taxon>Bacteroidota</taxon>
        <taxon>Cytophagia</taxon>
        <taxon>Cytophagales</taxon>
        <taxon>Hymenobacteraceae</taxon>
        <taxon>Hymenobacter</taxon>
    </lineage>
</organism>
<dbReference type="InterPro" id="IPR003594">
    <property type="entry name" value="HATPase_dom"/>
</dbReference>
<dbReference type="SMART" id="SM00091">
    <property type="entry name" value="PAS"/>
    <property type="match status" value="2"/>
</dbReference>
<keyword evidence="5 9" id="KW-0418">Kinase</keyword>
<dbReference type="InterPro" id="IPR005467">
    <property type="entry name" value="His_kinase_dom"/>
</dbReference>
<dbReference type="Gene3D" id="1.10.287.130">
    <property type="match status" value="1"/>
</dbReference>
<dbReference type="PANTHER" id="PTHR42878">
    <property type="entry name" value="TWO-COMPONENT HISTIDINE KINASE"/>
    <property type="match status" value="1"/>
</dbReference>
<dbReference type="GO" id="GO:0016020">
    <property type="term" value="C:membrane"/>
    <property type="evidence" value="ECO:0007669"/>
    <property type="project" value="UniProtKB-SubCell"/>
</dbReference>
<dbReference type="SUPFAM" id="SSF55874">
    <property type="entry name" value="ATPase domain of HSP90 chaperone/DNA topoisomerase II/histidine kinase"/>
    <property type="match status" value="1"/>
</dbReference>
<dbReference type="Pfam" id="PF02518">
    <property type="entry name" value="HATPase_c"/>
    <property type="match status" value="1"/>
</dbReference>
<name>A0A1I0EDU6_9BACT</name>
<dbReference type="CDD" id="cd00082">
    <property type="entry name" value="HisKA"/>
    <property type="match status" value="1"/>
</dbReference>
<dbReference type="PROSITE" id="PS50109">
    <property type="entry name" value="HIS_KIN"/>
    <property type="match status" value="1"/>
</dbReference>
<dbReference type="AlphaFoldDB" id="A0A1I0EDU6"/>
<evidence type="ECO:0000256" key="2">
    <source>
        <dbReference type="ARBA" id="ARBA00012438"/>
    </source>
</evidence>
<sequence length="667" mass="73108">MPASSSAAAPGVSTADDLIALLDVSPAAMGLLRPLHAPGTHPAEFTDLAFDYLNPAAQQVIGLPARPDATWLTRLPTTGWLLEVCRTALQTGEPGHYELPPAGPDEPGYRLTFRAVSDGRLLMGCGVDVAMSPGGLVARMRQLATESGELRRQLAQAETAAQAHEWERESFYQVFEQTPVIVGMLRGPRHLLQYCNPAFRELFPGRELTGHYYADVSPEIVAHGLIAELDAVYATGRTFYGTELPVSTASPTSPVPQQRYFDFSYQPYRVNNVIVGVSIFAYDVTGQVLSRQLREEQQQQLVALFDQSPVAICLFRGSDYVLEIVNSLMLDILQRPLEKLLSQPFAAALPELAEQGLVLVLDEVRTSGQAYVVQEKALRLAHHGPEETGYYNFVYEPLRDGEGQLTGIVCVATEVTEQVLARQQLSLTNERLLLANQQLTYTNADLDNFIYTASHDLKAPISNIEALVTALREDLLLPPPAQTDVPALLDLMQDAVERFKRTIDQLTDITKLQKAHASQLAPLRMAAIVEDVRLDLAPELVAAGGELLVDVPADLTVVFAEKNLRSIVYNLLSNAIKYRHPARPVQVALRARRTTGGVTLEVRDNGLGLTPAQQPRVFDMFQRLHDHVEGSGLGLYMVKKILDNAGGRVELSSEPGVGSVFSVELPT</sequence>
<evidence type="ECO:0000313" key="10">
    <source>
        <dbReference type="Proteomes" id="UP000198697"/>
    </source>
</evidence>
<accession>A0A1I0EDU6</accession>
<reference evidence="10" key="1">
    <citation type="submission" date="2016-10" db="EMBL/GenBank/DDBJ databases">
        <authorList>
            <person name="Varghese N."/>
            <person name="Submissions S."/>
        </authorList>
    </citation>
    <scope>NUCLEOTIDE SEQUENCE [LARGE SCALE GENOMIC DNA]</scope>
    <source>
        <strain evidence="10">DSM 15310</strain>
    </source>
</reference>
<dbReference type="InterPro" id="IPR004358">
    <property type="entry name" value="Sig_transdc_His_kin-like_C"/>
</dbReference>
<dbReference type="Gene3D" id="3.30.565.10">
    <property type="entry name" value="Histidine kinase-like ATPase, C-terminal domain"/>
    <property type="match status" value="1"/>
</dbReference>
<dbReference type="InterPro" id="IPR000700">
    <property type="entry name" value="PAS-assoc_C"/>
</dbReference>
<dbReference type="RefSeq" id="WP_092770552.1">
    <property type="nucleotide sequence ID" value="NZ_FOHS01000002.1"/>
</dbReference>
<proteinExistence type="predicted"/>
<dbReference type="Pfam" id="PF08448">
    <property type="entry name" value="PAS_4"/>
    <property type="match status" value="2"/>
</dbReference>
<protein>
    <recommendedName>
        <fullName evidence="2">histidine kinase</fullName>
        <ecNumber evidence="2">2.7.13.3</ecNumber>
    </recommendedName>
</protein>
<dbReference type="PROSITE" id="PS50113">
    <property type="entry name" value="PAC"/>
    <property type="match status" value="1"/>
</dbReference>
<dbReference type="GO" id="GO:0007234">
    <property type="term" value="P:osmosensory signaling via phosphorelay pathway"/>
    <property type="evidence" value="ECO:0007669"/>
    <property type="project" value="TreeGrafter"/>
</dbReference>
<evidence type="ECO:0000256" key="6">
    <source>
        <dbReference type="ARBA" id="ARBA00023136"/>
    </source>
</evidence>
<evidence type="ECO:0000259" key="7">
    <source>
        <dbReference type="PROSITE" id="PS50109"/>
    </source>
</evidence>
<evidence type="ECO:0000256" key="1">
    <source>
        <dbReference type="ARBA" id="ARBA00000085"/>
    </source>
</evidence>
<keyword evidence="4" id="KW-0808">Transferase</keyword>
<dbReference type="InterPro" id="IPR036097">
    <property type="entry name" value="HisK_dim/P_sf"/>
</dbReference>
<dbReference type="PRINTS" id="PR00344">
    <property type="entry name" value="BCTRLSENSOR"/>
</dbReference>
<comment type="catalytic activity">
    <reaction evidence="1">
        <text>ATP + protein L-histidine = ADP + protein N-phospho-L-histidine.</text>
        <dbReference type="EC" id="2.7.13.3"/>
    </reaction>
</comment>
<dbReference type="Proteomes" id="UP000198697">
    <property type="component" value="Unassembled WGS sequence"/>
</dbReference>
<evidence type="ECO:0000256" key="4">
    <source>
        <dbReference type="ARBA" id="ARBA00022679"/>
    </source>
</evidence>
<evidence type="ECO:0000259" key="8">
    <source>
        <dbReference type="PROSITE" id="PS50113"/>
    </source>
</evidence>
<dbReference type="InterPro" id="IPR050351">
    <property type="entry name" value="BphY/WalK/GraS-like"/>
</dbReference>
<dbReference type="GO" id="GO:0030295">
    <property type="term" value="F:protein kinase activator activity"/>
    <property type="evidence" value="ECO:0007669"/>
    <property type="project" value="TreeGrafter"/>
</dbReference>
<keyword evidence="3" id="KW-0597">Phosphoprotein</keyword>